<dbReference type="Proteomes" id="UP000011115">
    <property type="component" value="Unassembled WGS sequence"/>
</dbReference>
<dbReference type="PaxDb" id="4113-PGSC0003DMT400011041"/>
<protein>
    <submittedName>
        <fullName evidence="1">Uncharacterized protein</fullName>
    </submittedName>
</protein>
<dbReference type="HOGENOM" id="CLU_2692641_0_0_1"/>
<name>M0ZYY9_SOLTU</name>
<reference evidence="2" key="1">
    <citation type="journal article" date="2011" name="Nature">
        <title>Genome sequence and analysis of the tuber crop potato.</title>
        <authorList>
            <consortium name="The Potato Genome Sequencing Consortium"/>
        </authorList>
    </citation>
    <scope>NUCLEOTIDE SEQUENCE [LARGE SCALE GENOMIC DNA]</scope>
    <source>
        <strain evidence="2">cv. DM1-3 516 R44</strain>
    </source>
</reference>
<dbReference type="Gramene" id="PGSC0003DMT400011041">
    <property type="protein sequence ID" value="PGSC0003DMT400011041"/>
    <property type="gene ID" value="PGSC0003DMG400004323"/>
</dbReference>
<organism evidence="1 2">
    <name type="scientific">Solanum tuberosum</name>
    <name type="common">Potato</name>
    <dbReference type="NCBI Taxonomy" id="4113"/>
    <lineage>
        <taxon>Eukaryota</taxon>
        <taxon>Viridiplantae</taxon>
        <taxon>Streptophyta</taxon>
        <taxon>Embryophyta</taxon>
        <taxon>Tracheophyta</taxon>
        <taxon>Spermatophyta</taxon>
        <taxon>Magnoliopsida</taxon>
        <taxon>eudicotyledons</taxon>
        <taxon>Gunneridae</taxon>
        <taxon>Pentapetalae</taxon>
        <taxon>asterids</taxon>
        <taxon>lamiids</taxon>
        <taxon>Solanales</taxon>
        <taxon>Solanaceae</taxon>
        <taxon>Solanoideae</taxon>
        <taxon>Solaneae</taxon>
        <taxon>Solanum</taxon>
    </lineage>
</organism>
<dbReference type="AlphaFoldDB" id="M0ZYY9"/>
<accession>M0ZYY9</accession>
<evidence type="ECO:0000313" key="2">
    <source>
        <dbReference type="Proteomes" id="UP000011115"/>
    </source>
</evidence>
<reference evidence="1" key="2">
    <citation type="submission" date="2015-06" db="UniProtKB">
        <authorList>
            <consortium name="EnsemblPlants"/>
        </authorList>
    </citation>
    <scope>IDENTIFICATION</scope>
    <source>
        <strain evidence="1">DM1-3 516 R44</strain>
    </source>
</reference>
<proteinExistence type="predicted"/>
<dbReference type="EnsemblPlants" id="PGSC0003DMT400011041">
    <property type="protein sequence ID" value="PGSC0003DMT400011041"/>
    <property type="gene ID" value="PGSC0003DMG400004323"/>
</dbReference>
<evidence type="ECO:0000313" key="1">
    <source>
        <dbReference type="EnsemblPlants" id="PGSC0003DMT400011041"/>
    </source>
</evidence>
<keyword evidence="2" id="KW-1185">Reference proteome</keyword>
<dbReference type="InParanoid" id="M0ZYY9"/>
<sequence length="74" mass="8838">MSLSLPRGFNEGKEKLTYRLGKLKHRSRKARSGLYTYCIHQYTLVIQRYTGQKRRNIGLRRNTCVWKQEIHENG</sequence>